<name>A0AAD7A7Q8_9AGAR</name>
<keyword evidence="3" id="KW-1185">Reference proteome</keyword>
<keyword evidence="1" id="KW-0812">Transmembrane</keyword>
<protein>
    <submittedName>
        <fullName evidence="2">Uncharacterized protein</fullName>
    </submittedName>
</protein>
<comment type="caution">
    <text evidence="2">The sequence shown here is derived from an EMBL/GenBank/DDBJ whole genome shotgun (WGS) entry which is preliminary data.</text>
</comment>
<organism evidence="2 3">
    <name type="scientific">Mycena albidolilacea</name>
    <dbReference type="NCBI Taxonomy" id="1033008"/>
    <lineage>
        <taxon>Eukaryota</taxon>
        <taxon>Fungi</taxon>
        <taxon>Dikarya</taxon>
        <taxon>Basidiomycota</taxon>
        <taxon>Agaricomycotina</taxon>
        <taxon>Agaricomycetes</taxon>
        <taxon>Agaricomycetidae</taxon>
        <taxon>Agaricales</taxon>
        <taxon>Marasmiineae</taxon>
        <taxon>Mycenaceae</taxon>
        <taxon>Mycena</taxon>
    </lineage>
</organism>
<gene>
    <name evidence="2" type="ORF">DFH08DRAFT_98827</name>
</gene>
<evidence type="ECO:0000256" key="1">
    <source>
        <dbReference type="SAM" id="Phobius"/>
    </source>
</evidence>
<keyword evidence="1" id="KW-1133">Transmembrane helix</keyword>
<reference evidence="2" key="1">
    <citation type="submission" date="2023-03" db="EMBL/GenBank/DDBJ databases">
        <title>Massive genome expansion in bonnet fungi (Mycena s.s.) driven by repeated elements and novel gene families across ecological guilds.</title>
        <authorList>
            <consortium name="Lawrence Berkeley National Laboratory"/>
            <person name="Harder C.B."/>
            <person name="Miyauchi S."/>
            <person name="Viragh M."/>
            <person name="Kuo A."/>
            <person name="Thoen E."/>
            <person name="Andreopoulos B."/>
            <person name="Lu D."/>
            <person name="Skrede I."/>
            <person name="Drula E."/>
            <person name="Henrissat B."/>
            <person name="Morin E."/>
            <person name="Kohler A."/>
            <person name="Barry K."/>
            <person name="LaButti K."/>
            <person name="Morin E."/>
            <person name="Salamov A."/>
            <person name="Lipzen A."/>
            <person name="Mereny Z."/>
            <person name="Hegedus B."/>
            <person name="Baldrian P."/>
            <person name="Stursova M."/>
            <person name="Weitz H."/>
            <person name="Taylor A."/>
            <person name="Grigoriev I.V."/>
            <person name="Nagy L.G."/>
            <person name="Martin F."/>
            <person name="Kauserud H."/>
        </authorList>
    </citation>
    <scope>NUCLEOTIDE SEQUENCE</scope>
    <source>
        <strain evidence="2">CBHHK002</strain>
    </source>
</reference>
<accession>A0AAD7A7Q8</accession>
<dbReference type="Proteomes" id="UP001218218">
    <property type="component" value="Unassembled WGS sequence"/>
</dbReference>
<sequence length="201" mass="22657">MHNFDWKETAEAQFTLMFVALYTPPMIYLLTRYQRRAEHRLSRVHENTNFLAFMVIFWSVAEVFATAFIVMRASMPGASCPLSRLLSLRCLPLALSLLLPLANCAIFVHATRLIGARARAIYGEEMVPLPLPSTPDPVERFIRERVRPMFGEQTVQLPRPSTPPPAPVKLVPAWTLGQIPELDLGVSSLKFRFKPAGPLSI</sequence>
<proteinExistence type="predicted"/>
<evidence type="ECO:0000313" key="3">
    <source>
        <dbReference type="Proteomes" id="UP001218218"/>
    </source>
</evidence>
<feature type="transmembrane region" description="Helical" evidence="1">
    <location>
        <begin position="50"/>
        <end position="71"/>
    </location>
</feature>
<dbReference type="EMBL" id="JARIHO010000013">
    <property type="protein sequence ID" value="KAJ7351359.1"/>
    <property type="molecule type" value="Genomic_DNA"/>
</dbReference>
<evidence type="ECO:0000313" key="2">
    <source>
        <dbReference type="EMBL" id="KAJ7351359.1"/>
    </source>
</evidence>
<feature type="transmembrane region" description="Helical" evidence="1">
    <location>
        <begin position="12"/>
        <end position="30"/>
    </location>
</feature>
<keyword evidence="1" id="KW-0472">Membrane</keyword>
<feature type="transmembrane region" description="Helical" evidence="1">
    <location>
        <begin position="91"/>
        <end position="110"/>
    </location>
</feature>
<dbReference type="AlphaFoldDB" id="A0AAD7A7Q8"/>